<dbReference type="AlphaFoldDB" id="A0A9P6GZ38"/>
<sequence length="357" mass="41576">MYDIAVISHYLRESKDCVSAFSPIASEESLMIMASQGLLEDFPYVKSTKSYLDELRKNITLLDANTFSVSHGNMETGSILIPKKQVGFFQKIKNLKDEKDVFEKYPEWLKEYAEVDLESKEIPTSKPIEEKTLEGLKNGSALGEVKLKSFSYFKDEWQFAFNKKNSFCGNFELKDGSIDKDHVFMKKTAFIKFKRFSLENVHFDMVVLPFDKRPDSENITRFMIYLIPKENNCDLESLWITFSSYKEGKIDLIINEDCKDYYISLCVPKISNLISKTNIVELYDGRINKKLLNFDMTTFIDIDEGAKKSKKSIIDIFTWMVVPVGFIKADRSHISFVYDFRTKRIPIFIKYTGEYRN</sequence>
<accession>A0A9P6GZ38</accession>
<reference evidence="1 2" key="1">
    <citation type="journal article" date="2020" name="Genome Biol. Evol.">
        <title>Comparative genomics of strictly vertically transmitted, feminizing microsporidia endosymbionts of amphipod crustaceans.</title>
        <authorList>
            <person name="Cormier A."/>
            <person name="Chebbi M.A."/>
            <person name="Giraud I."/>
            <person name="Wattier R."/>
            <person name="Teixeira M."/>
            <person name="Gilbert C."/>
            <person name="Rigaud T."/>
            <person name="Cordaux R."/>
        </authorList>
    </citation>
    <scope>NUCLEOTIDE SEQUENCE [LARGE SCALE GENOMIC DNA]</scope>
    <source>
        <strain evidence="1 2">Ou3-Ou53</strain>
    </source>
</reference>
<name>A0A9P6GZ38_9MICR</name>
<organism evidence="1 2">
    <name type="scientific">Nosema granulosis</name>
    <dbReference type="NCBI Taxonomy" id="83296"/>
    <lineage>
        <taxon>Eukaryota</taxon>
        <taxon>Fungi</taxon>
        <taxon>Fungi incertae sedis</taxon>
        <taxon>Microsporidia</taxon>
        <taxon>Nosematidae</taxon>
        <taxon>Nosema</taxon>
    </lineage>
</organism>
<keyword evidence="2" id="KW-1185">Reference proteome</keyword>
<dbReference type="EMBL" id="SBJO01000314">
    <property type="protein sequence ID" value="KAF9761536.1"/>
    <property type="molecule type" value="Genomic_DNA"/>
</dbReference>
<gene>
    <name evidence="1" type="ORF">NGRA_2579</name>
</gene>
<proteinExistence type="predicted"/>
<evidence type="ECO:0000313" key="2">
    <source>
        <dbReference type="Proteomes" id="UP000740883"/>
    </source>
</evidence>
<comment type="caution">
    <text evidence="1">The sequence shown here is derived from an EMBL/GenBank/DDBJ whole genome shotgun (WGS) entry which is preliminary data.</text>
</comment>
<dbReference type="InterPro" id="IPR036186">
    <property type="entry name" value="Serpin_sf"/>
</dbReference>
<evidence type="ECO:0008006" key="3">
    <source>
        <dbReference type="Google" id="ProtNLM"/>
    </source>
</evidence>
<evidence type="ECO:0000313" key="1">
    <source>
        <dbReference type="EMBL" id="KAF9761536.1"/>
    </source>
</evidence>
<dbReference type="InterPro" id="IPR042185">
    <property type="entry name" value="Serpin_sf_2"/>
</dbReference>
<dbReference type="Proteomes" id="UP000740883">
    <property type="component" value="Unassembled WGS sequence"/>
</dbReference>
<dbReference type="OrthoDB" id="671595at2759"/>
<dbReference type="Gene3D" id="2.30.39.10">
    <property type="entry name" value="Alpha-1-antitrypsin, domain 1"/>
    <property type="match status" value="1"/>
</dbReference>
<protein>
    <recommendedName>
        <fullName evidence="3">Serpin domain-containing protein</fullName>
    </recommendedName>
</protein>
<dbReference type="SUPFAM" id="SSF56574">
    <property type="entry name" value="Serpins"/>
    <property type="match status" value="1"/>
</dbReference>